<feature type="transmembrane region" description="Helical" evidence="6">
    <location>
        <begin position="108"/>
        <end position="135"/>
    </location>
</feature>
<feature type="transmembrane region" description="Helical" evidence="6">
    <location>
        <begin position="268"/>
        <end position="289"/>
    </location>
</feature>
<protein>
    <submittedName>
        <fullName evidence="7">Polysaccharide biosynthesis protein</fullName>
    </submittedName>
</protein>
<dbReference type="InterPro" id="IPR050833">
    <property type="entry name" value="Poly_Biosynth_Transport"/>
</dbReference>
<dbReference type="PANTHER" id="PTHR30250">
    <property type="entry name" value="PST FAMILY PREDICTED COLANIC ACID TRANSPORTER"/>
    <property type="match status" value="1"/>
</dbReference>
<feature type="transmembrane region" description="Helical" evidence="6">
    <location>
        <begin position="384"/>
        <end position="402"/>
    </location>
</feature>
<feature type="transmembrane region" description="Helical" evidence="6">
    <location>
        <begin position="316"/>
        <end position="334"/>
    </location>
</feature>
<evidence type="ECO:0000256" key="4">
    <source>
        <dbReference type="ARBA" id="ARBA00022989"/>
    </source>
</evidence>
<feature type="transmembrane region" description="Helical" evidence="6">
    <location>
        <begin position="156"/>
        <end position="180"/>
    </location>
</feature>
<feature type="transmembrane region" description="Helical" evidence="6">
    <location>
        <begin position="354"/>
        <end position="377"/>
    </location>
</feature>
<proteinExistence type="predicted"/>
<sequence length="444" mass="49767">MFWGGLTWYSFNLASKQKNNKEVSKSIAKNTVLTLVANISLAASNWLILVIIAKQFSDHLLGLFVFALSICSPAFLFASFKIRTLLVVDTKWQFRFEDYATARLLSNAFVTLVLISAVLVNLIHLPLYVLALVIIYKLCDAWSEFCQSYMRRVFNYRAASISLTSRSGLTMILVLAFSVLSDSFEVLLLVWCVTAVVFALIDNFLMLQLTKKHETTTFNYALLIDRQAFSNAFKLYRKYLTVACALAISSLFVYLPNLLLSYQLGLQAAGQFAAISYFLVAGGILVNSVSQASTPNLARLLKNDNYPDFIQLVKKMCLVGLCIGFAGLITSFLLGEYFLKLFYTAEIASHYPTLNWVMLAAAVRYIYIFLGTSLAAVQQFHIQTKIYSVGLVTMFFSGFLLIEKHGLVGAAQAMLIATLVELLLFSLLSKKYWHLAFDKNKEAP</sequence>
<feature type="transmembrane region" description="Helical" evidence="6">
    <location>
        <begin position="186"/>
        <end position="205"/>
    </location>
</feature>
<dbReference type="Proteomes" id="UP001521137">
    <property type="component" value="Unassembled WGS sequence"/>
</dbReference>
<evidence type="ECO:0000256" key="1">
    <source>
        <dbReference type="ARBA" id="ARBA00004651"/>
    </source>
</evidence>
<dbReference type="RefSeq" id="WP_235311194.1">
    <property type="nucleotide sequence ID" value="NZ_JAKGAS010000002.1"/>
</dbReference>
<evidence type="ECO:0000256" key="5">
    <source>
        <dbReference type="ARBA" id="ARBA00023136"/>
    </source>
</evidence>
<feature type="transmembrane region" description="Helical" evidence="6">
    <location>
        <begin position="408"/>
        <end position="428"/>
    </location>
</feature>
<keyword evidence="3 6" id="KW-0812">Transmembrane</keyword>
<gene>
    <name evidence="7" type="ORF">L0668_06135</name>
</gene>
<keyword evidence="8" id="KW-1185">Reference proteome</keyword>
<name>A0ABS9D6L1_9ALTE</name>
<organism evidence="7 8">
    <name type="scientific">Paraglaciecola algarum</name>
    <dbReference type="NCBI Taxonomy" id="3050085"/>
    <lineage>
        <taxon>Bacteria</taxon>
        <taxon>Pseudomonadati</taxon>
        <taxon>Pseudomonadota</taxon>
        <taxon>Gammaproteobacteria</taxon>
        <taxon>Alteromonadales</taxon>
        <taxon>Alteromonadaceae</taxon>
        <taxon>Paraglaciecola</taxon>
    </lineage>
</organism>
<evidence type="ECO:0000313" key="7">
    <source>
        <dbReference type="EMBL" id="MCF2947678.1"/>
    </source>
</evidence>
<comment type="caution">
    <text evidence="7">The sequence shown here is derived from an EMBL/GenBank/DDBJ whole genome shotgun (WGS) entry which is preliminary data.</text>
</comment>
<feature type="transmembrane region" description="Helical" evidence="6">
    <location>
        <begin position="239"/>
        <end position="256"/>
    </location>
</feature>
<evidence type="ECO:0000313" key="8">
    <source>
        <dbReference type="Proteomes" id="UP001521137"/>
    </source>
</evidence>
<keyword evidence="2" id="KW-1003">Cell membrane</keyword>
<reference evidence="7 8" key="1">
    <citation type="submission" date="2022-01" db="EMBL/GenBank/DDBJ databases">
        <title>Paraglaciecola sp. G1-23.</title>
        <authorList>
            <person name="Jin M.S."/>
            <person name="Han D.M."/>
            <person name="Kim H.M."/>
            <person name="Jeon C.O."/>
        </authorList>
    </citation>
    <scope>NUCLEOTIDE SEQUENCE [LARGE SCALE GENOMIC DNA]</scope>
    <source>
        <strain evidence="7 8">G1-23</strain>
    </source>
</reference>
<keyword evidence="4 6" id="KW-1133">Transmembrane helix</keyword>
<comment type="subcellular location">
    <subcellularLocation>
        <location evidence="1">Cell membrane</location>
        <topology evidence="1">Multi-pass membrane protein</topology>
    </subcellularLocation>
</comment>
<evidence type="ECO:0000256" key="2">
    <source>
        <dbReference type="ARBA" id="ARBA00022475"/>
    </source>
</evidence>
<evidence type="ECO:0000256" key="6">
    <source>
        <dbReference type="SAM" id="Phobius"/>
    </source>
</evidence>
<dbReference type="EMBL" id="JAKGAS010000002">
    <property type="protein sequence ID" value="MCF2947678.1"/>
    <property type="molecule type" value="Genomic_DNA"/>
</dbReference>
<feature type="transmembrane region" description="Helical" evidence="6">
    <location>
        <begin position="32"/>
        <end position="53"/>
    </location>
</feature>
<evidence type="ECO:0000256" key="3">
    <source>
        <dbReference type="ARBA" id="ARBA00022692"/>
    </source>
</evidence>
<accession>A0ABS9D6L1</accession>
<feature type="transmembrane region" description="Helical" evidence="6">
    <location>
        <begin position="60"/>
        <end position="80"/>
    </location>
</feature>
<keyword evidence="5 6" id="KW-0472">Membrane</keyword>
<dbReference type="PANTHER" id="PTHR30250:SF11">
    <property type="entry name" value="O-ANTIGEN TRANSPORTER-RELATED"/>
    <property type="match status" value="1"/>
</dbReference>